<dbReference type="Proteomes" id="UP000800235">
    <property type="component" value="Unassembled WGS sequence"/>
</dbReference>
<organism evidence="2 3">
    <name type="scientific">Tothia fuscella</name>
    <dbReference type="NCBI Taxonomy" id="1048955"/>
    <lineage>
        <taxon>Eukaryota</taxon>
        <taxon>Fungi</taxon>
        <taxon>Dikarya</taxon>
        <taxon>Ascomycota</taxon>
        <taxon>Pezizomycotina</taxon>
        <taxon>Dothideomycetes</taxon>
        <taxon>Pleosporomycetidae</taxon>
        <taxon>Venturiales</taxon>
        <taxon>Cylindrosympodiaceae</taxon>
        <taxon>Tothia</taxon>
    </lineage>
</organism>
<dbReference type="EMBL" id="MU007011">
    <property type="protein sequence ID" value="KAF2436279.1"/>
    <property type="molecule type" value="Genomic_DNA"/>
</dbReference>
<reference evidence="2" key="1">
    <citation type="journal article" date="2020" name="Stud. Mycol.">
        <title>101 Dothideomycetes genomes: a test case for predicting lifestyles and emergence of pathogens.</title>
        <authorList>
            <person name="Haridas S."/>
            <person name="Albert R."/>
            <person name="Binder M."/>
            <person name="Bloem J."/>
            <person name="Labutti K."/>
            <person name="Salamov A."/>
            <person name="Andreopoulos B."/>
            <person name="Baker S."/>
            <person name="Barry K."/>
            <person name="Bills G."/>
            <person name="Bluhm B."/>
            <person name="Cannon C."/>
            <person name="Castanera R."/>
            <person name="Culley D."/>
            <person name="Daum C."/>
            <person name="Ezra D."/>
            <person name="Gonzalez J."/>
            <person name="Henrissat B."/>
            <person name="Kuo A."/>
            <person name="Liang C."/>
            <person name="Lipzen A."/>
            <person name="Lutzoni F."/>
            <person name="Magnuson J."/>
            <person name="Mondo S."/>
            <person name="Nolan M."/>
            <person name="Ohm R."/>
            <person name="Pangilinan J."/>
            <person name="Park H.-J."/>
            <person name="Ramirez L."/>
            <person name="Alfaro M."/>
            <person name="Sun H."/>
            <person name="Tritt A."/>
            <person name="Yoshinaga Y."/>
            <person name="Zwiers L.-H."/>
            <person name="Turgeon B."/>
            <person name="Goodwin S."/>
            <person name="Spatafora J."/>
            <person name="Crous P."/>
            <person name="Grigoriev I."/>
        </authorList>
    </citation>
    <scope>NUCLEOTIDE SEQUENCE</scope>
    <source>
        <strain evidence="2">CBS 130266</strain>
    </source>
</reference>
<protein>
    <submittedName>
        <fullName evidence="2">Uncharacterized protein</fullName>
    </submittedName>
</protein>
<gene>
    <name evidence="2" type="ORF">EJ08DRAFT_233133</name>
</gene>
<accession>A0A9P4U2Z3</accession>
<proteinExistence type="predicted"/>
<comment type="caution">
    <text evidence="2">The sequence shown here is derived from an EMBL/GenBank/DDBJ whole genome shotgun (WGS) entry which is preliminary data.</text>
</comment>
<dbReference type="AlphaFoldDB" id="A0A9P4U2Z3"/>
<feature type="transmembrane region" description="Helical" evidence="1">
    <location>
        <begin position="12"/>
        <end position="28"/>
    </location>
</feature>
<evidence type="ECO:0000256" key="1">
    <source>
        <dbReference type="SAM" id="Phobius"/>
    </source>
</evidence>
<sequence>MMARCTRSMVRIVLHIVLLWMIVMLWRGRNFARHSANQKALTLVGDFAFTIHKTTNRKHISASLRKRTIPTIFAHRYRVIDADTAVYASNSLPFRADFVTSWPDLQPTGLSKPSASCQHITILDAKSLESCTFRP</sequence>
<evidence type="ECO:0000313" key="3">
    <source>
        <dbReference type="Proteomes" id="UP000800235"/>
    </source>
</evidence>
<keyword evidence="1" id="KW-1133">Transmembrane helix</keyword>
<keyword evidence="3" id="KW-1185">Reference proteome</keyword>
<evidence type="ECO:0000313" key="2">
    <source>
        <dbReference type="EMBL" id="KAF2436279.1"/>
    </source>
</evidence>
<keyword evidence="1" id="KW-0472">Membrane</keyword>
<keyword evidence="1" id="KW-0812">Transmembrane</keyword>
<name>A0A9P4U2Z3_9PEZI</name>